<gene>
    <name evidence="5" type="ORF">EUGRSUZ_D00006</name>
</gene>
<dbReference type="eggNOG" id="KOG2695">
    <property type="taxonomic scope" value="Eukaryota"/>
</dbReference>
<dbReference type="PROSITE" id="PS50082">
    <property type="entry name" value="WD_REPEATS_2"/>
    <property type="match status" value="1"/>
</dbReference>
<evidence type="ECO:0000256" key="4">
    <source>
        <dbReference type="SAM" id="MobiDB-lite"/>
    </source>
</evidence>
<proteinExistence type="predicted"/>
<dbReference type="SMART" id="SM00320">
    <property type="entry name" value="WD40"/>
    <property type="match status" value="3"/>
</dbReference>
<dbReference type="Pfam" id="PF00400">
    <property type="entry name" value="WD40"/>
    <property type="match status" value="1"/>
</dbReference>
<dbReference type="InParanoid" id="A0A059CB01"/>
<dbReference type="PROSITE" id="PS00678">
    <property type="entry name" value="WD_REPEATS_1"/>
    <property type="match status" value="1"/>
</dbReference>
<dbReference type="InterPro" id="IPR015943">
    <property type="entry name" value="WD40/YVTN_repeat-like_dom_sf"/>
</dbReference>
<dbReference type="PANTHER" id="PTHR44472:SF1">
    <property type="entry name" value="DDB1 AND CUL4 ASSOCIATED FACTOR 4"/>
    <property type="match status" value="1"/>
</dbReference>
<name>A0A059CB01_EUCGR</name>
<dbReference type="EMBL" id="KK198756">
    <property type="protein sequence ID" value="KCW75638.1"/>
    <property type="molecule type" value="Genomic_DNA"/>
</dbReference>
<dbReference type="AlphaFoldDB" id="A0A059CB01"/>
<dbReference type="Gene3D" id="2.130.10.10">
    <property type="entry name" value="YVTN repeat-like/Quinoprotein amine dehydrogenase"/>
    <property type="match status" value="1"/>
</dbReference>
<dbReference type="InterPro" id="IPR036322">
    <property type="entry name" value="WD40_repeat_dom_sf"/>
</dbReference>
<dbReference type="InterPro" id="IPR019775">
    <property type="entry name" value="WD40_repeat_CS"/>
</dbReference>
<dbReference type="SUPFAM" id="SSF50978">
    <property type="entry name" value="WD40 repeat-like"/>
    <property type="match status" value="1"/>
</dbReference>
<evidence type="ECO:0000256" key="1">
    <source>
        <dbReference type="ARBA" id="ARBA00022574"/>
    </source>
</evidence>
<dbReference type="FunCoup" id="A0A059CB01">
    <property type="interactions" value="1230"/>
</dbReference>
<dbReference type="InterPro" id="IPR052254">
    <property type="entry name" value="CUL4-DDB1_E3_ligase_receptor"/>
</dbReference>
<dbReference type="STRING" id="71139.A0A059CB01"/>
<evidence type="ECO:0000256" key="3">
    <source>
        <dbReference type="PROSITE-ProRule" id="PRU00221"/>
    </source>
</evidence>
<accession>A0A059CB01</accession>
<protein>
    <submittedName>
        <fullName evidence="5">Uncharacterized protein</fullName>
    </submittedName>
</protein>
<dbReference type="InterPro" id="IPR001680">
    <property type="entry name" value="WD40_rpt"/>
</dbReference>
<evidence type="ECO:0000313" key="5">
    <source>
        <dbReference type="EMBL" id="KCW75638.1"/>
    </source>
</evidence>
<keyword evidence="2" id="KW-0677">Repeat</keyword>
<organism evidence="5">
    <name type="scientific">Eucalyptus grandis</name>
    <name type="common">Flooded gum</name>
    <dbReference type="NCBI Taxonomy" id="71139"/>
    <lineage>
        <taxon>Eukaryota</taxon>
        <taxon>Viridiplantae</taxon>
        <taxon>Streptophyta</taxon>
        <taxon>Embryophyta</taxon>
        <taxon>Tracheophyta</taxon>
        <taxon>Spermatophyta</taxon>
        <taxon>Magnoliopsida</taxon>
        <taxon>eudicotyledons</taxon>
        <taxon>Gunneridae</taxon>
        <taxon>Pentapetalae</taxon>
        <taxon>rosids</taxon>
        <taxon>malvids</taxon>
        <taxon>Myrtales</taxon>
        <taxon>Myrtaceae</taxon>
        <taxon>Myrtoideae</taxon>
        <taxon>Eucalypteae</taxon>
        <taxon>Eucalyptus</taxon>
    </lineage>
</organism>
<sequence>MPQELPGYYFDAEKNRYFPIKGPIPGSKSKPPSSSSSSSSTPRRPVSGRTSTLLEMRELNGNLSWLKHAKCNFQDEFLKIQVSHPQVWAFHGTDKMADGALEQMRLHIMTPEGETATVGLLAGGMNGSLSFCEVGKVGRHFDYGVDCMPEHVWPLKREHEDCKVPVHLWRPPTAQFPSGVSCIKMPRKRSTTVDGNHFQHALISTLGSDRSGGSVHILNLAEPFDFPLRASTIGRRVCHIVSFRCTIWTADCSSNGSRAIVGTNLGAAVVNLENGDVSWVCRGKSDVLALQFDQSGNIALCGFRNGAIVTVDVRENQVVSSRLISHQIPSSPSEKFHGHSQKQWFKLSGKICPTNTTYMPKSICSLVSLQLYDQYFLASSMDGSINLYDHRQIKKGPVQSYEGQVNSRTRTQLGTDPSEKFLLSGGEDCLTRLWNIKSGKLLFEDRFSTSVPLVSCCQSTERYPSELYGRQNHMGYSHGQHESWGSWLGSQDGLYYVQWY</sequence>
<dbReference type="OMA" id="FQHEYQK"/>
<dbReference type="PANTHER" id="PTHR44472">
    <property type="entry name" value="DDB1- AND CUL4-ASSOCIATED FACTOR 4-RELATED"/>
    <property type="match status" value="1"/>
</dbReference>
<feature type="repeat" description="WD" evidence="3">
    <location>
        <begin position="416"/>
        <end position="444"/>
    </location>
</feature>
<feature type="region of interest" description="Disordered" evidence="4">
    <location>
        <begin position="19"/>
        <end position="50"/>
    </location>
</feature>
<reference evidence="5" key="1">
    <citation type="submission" date="2013-07" db="EMBL/GenBank/DDBJ databases">
        <title>The genome of Eucalyptus grandis.</title>
        <authorList>
            <person name="Schmutz J."/>
            <person name="Hayes R."/>
            <person name="Myburg A."/>
            <person name="Tuskan G."/>
            <person name="Grattapaglia D."/>
            <person name="Rokhsar D.S."/>
        </authorList>
    </citation>
    <scope>NUCLEOTIDE SEQUENCE</scope>
    <source>
        <tissue evidence="5">Leaf extractions</tissue>
    </source>
</reference>
<dbReference type="Gramene" id="KCW75638">
    <property type="protein sequence ID" value="KCW75638"/>
    <property type="gene ID" value="EUGRSUZ_D00006"/>
</dbReference>
<keyword evidence="1 3" id="KW-0853">WD repeat</keyword>
<evidence type="ECO:0000256" key="2">
    <source>
        <dbReference type="ARBA" id="ARBA00022737"/>
    </source>
</evidence>